<feature type="compositionally biased region" description="Polar residues" evidence="1">
    <location>
        <begin position="37"/>
        <end position="53"/>
    </location>
</feature>
<evidence type="ECO:0008006" key="4">
    <source>
        <dbReference type="Google" id="ProtNLM"/>
    </source>
</evidence>
<keyword evidence="3" id="KW-1185">Reference proteome</keyword>
<proteinExistence type="predicted"/>
<dbReference type="Proteomes" id="UP001151760">
    <property type="component" value="Unassembled WGS sequence"/>
</dbReference>
<reference evidence="2" key="1">
    <citation type="journal article" date="2022" name="Int. J. Mol. Sci.">
        <title>Draft Genome of Tanacetum Coccineum: Genomic Comparison of Closely Related Tanacetum-Family Plants.</title>
        <authorList>
            <person name="Yamashiro T."/>
            <person name="Shiraishi A."/>
            <person name="Nakayama K."/>
            <person name="Satake H."/>
        </authorList>
    </citation>
    <scope>NUCLEOTIDE SEQUENCE</scope>
</reference>
<comment type="caution">
    <text evidence="2">The sequence shown here is derived from an EMBL/GenBank/DDBJ whole genome shotgun (WGS) entry which is preliminary data.</text>
</comment>
<sequence length="134" mass="15182">MDLKTQLETVVKNTQASIQNLETRFDGLAEKQPGRPSKNNSKPYQPPQAQNGHVNVVFTRSGKSYVSPINPDNQQNDIETPVNFDSDDEDNEPVPQPKPQNPIKKTPIPKPYKPKIPYPQCLRKEKMNAQMENS</sequence>
<dbReference type="EMBL" id="BQNB010019087">
    <property type="protein sequence ID" value="GJT81526.1"/>
    <property type="molecule type" value="Genomic_DNA"/>
</dbReference>
<protein>
    <recommendedName>
        <fullName evidence="4">Reverse transcriptase domain-containing protein</fullName>
    </recommendedName>
</protein>
<accession>A0ABQ5H0Y2</accession>
<evidence type="ECO:0000313" key="3">
    <source>
        <dbReference type="Proteomes" id="UP001151760"/>
    </source>
</evidence>
<organism evidence="2 3">
    <name type="scientific">Tanacetum coccineum</name>
    <dbReference type="NCBI Taxonomy" id="301880"/>
    <lineage>
        <taxon>Eukaryota</taxon>
        <taxon>Viridiplantae</taxon>
        <taxon>Streptophyta</taxon>
        <taxon>Embryophyta</taxon>
        <taxon>Tracheophyta</taxon>
        <taxon>Spermatophyta</taxon>
        <taxon>Magnoliopsida</taxon>
        <taxon>eudicotyledons</taxon>
        <taxon>Gunneridae</taxon>
        <taxon>Pentapetalae</taxon>
        <taxon>asterids</taxon>
        <taxon>campanulids</taxon>
        <taxon>Asterales</taxon>
        <taxon>Asteraceae</taxon>
        <taxon>Asteroideae</taxon>
        <taxon>Anthemideae</taxon>
        <taxon>Anthemidinae</taxon>
        <taxon>Tanacetum</taxon>
    </lineage>
</organism>
<feature type="region of interest" description="Disordered" evidence="1">
    <location>
        <begin position="26"/>
        <end position="134"/>
    </location>
</feature>
<gene>
    <name evidence="2" type="ORF">Tco_1055868</name>
</gene>
<name>A0ABQ5H0Y2_9ASTR</name>
<feature type="compositionally biased region" description="Pro residues" evidence="1">
    <location>
        <begin position="108"/>
        <end position="117"/>
    </location>
</feature>
<evidence type="ECO:0000256" key="1">
    <source>
        <dbReference type="SAM" id="MobiDB-lite"/>
    </source>
</evidence>
<reference evidence="2" key="2">
    <citation type="submission" date="2022-01" db="EMBL/GenBank/DDBJ databases">
        <authorList>
            <person name="Yamashiro T."/>
            <person name="Shiraishi A."/>
            <person name="Satake H."/>
            <person name="Nakayama K."/>
        </authorList>
    </citation>
    <scope>NUCLEOTIDE SEQUENCE</scope>
</reference>
<evidence type="ECO:0000313" key="2">
    <source>
        <dbReference type="EMBL" id="GJT81526.1"/>
    </source>
</evidence>